<proteinExistence type="predicted"/>
<protein>
    <submittedName>
        <fullName evidence="2">Replication protein A 70 kDa DNA-binding subunit B-like</fullName>
    </submittedName>
</protein>
<dbReference type="Proteomes" id="UP001652660">
    <property type="component" value="Chromosome 4c"/>
</dbReference>
<name>A0ABM4U0Z8_COFAR</name>
<dbReference type="SUPFAM" id="SSF50249">
    <property type="entry name" value="Nucleic acid-binding proteins"/>
    <property type="match status" value="1"/>
</dbReference>
<dbReference type="InterPro" id="IPR012340">
    <property type="entry name" value="NA-bd_OB-fold"/>
</dbReference>
<evidence type="ECO:0000313" key="1">
    <source>
        <dbReference type="Proteomes" id="UP001652660"/>
    </source>
</evidence>
<dbReference type="Gene3D" id="2.40.50.140">
    <property type="entry name" value="Nucleic acid-binding proteins"/>
    <property type="match status" value="1"/>
</dbReference>
<gene>
    <name evidence="2" type="primary">LOC140004719</name>
</gene>
<organism evidence="1 2">
    <name type="scientific">Coffea arabica</name>
    <name type="common">Arabian coffee</name>
    <dbReference type="NCBI Taxonomy" id="13443"/>
    <lineage>
        <taxon>Eukaryota</taxon>
        <taxon>Viridiplantae</taxon>
        <taxon>Streptophyta</taxon>
        <taxon>Embryophyta</taxon>
        <taxon>Tracheophyta</taxon>
        <taxon>Spermatophyta</taxon>
        <taxon>Magnoliopsida</taxon>
        <taxon>eudicotyledons</taxon>
        <taxon>Gunneridae</taxon>
        <taxon>Pentapetalae</taxon>
        <taxon>asterids</taxon>
        <taxon>lamiids</taxon>
        <taxon>Gentianales</taxon>
        <taxon>Rubiaceae</taxon>
        <taxon>Ixoroideae</taxon>
        <taxon>Gardenieae complex</taxon>
        <taxon>Bertiereae - Coffeeae clade</taxon>
        <taxon>Coffeeae</taxon>
        <taxon>Coffea</taxon>
    </lineage>
</organism>
<evidence type="ECO:0000313" key="2">
    <source>
        <dbReference type="RefSeq" id="XP_071900962.1"/>
    </source>
</evidence>
<keyword evidence="1" id="KW-1185">Reference proteome</keyword>
<reference evidence="2" key="1">
    <citation type="submission" date="2025-08" db="UniProtKB">
        <authorList>
            <consortium name="RefSeq"/>
        </authorList>
    </citation>
    <scope>IDENTIFICATION</scope>
    <source>
        <tissue evidence="2">Leaves</tissue>
    </source>
</reference>
<sequence>MWSEHADGMLCLPEVNACMVCWTSQVQLIEASHVKTNRGSELIKKFRYFGVKVTALAIDENIDRVSNLLVPFKKYRISRARVYETPNSSLSVGSYRFYWIFTDEIVIDEVIKIEPLKLPCYFWLHSIASCDIVVDIENFIDVMGIILCAFPAREIFFKEGPSVARDYVIVNYELRPIILILWNEFEAVEGTDTMANIAQNPVLISVHLRVTTDNYLSLSTQSSSVILVSPIVQEAGNLRAWSAAFVSS</sequence>
<dbReference type="RefSeq" id="XP_071900962.1">
    <property type="nucleotide sequence ID" value="XM_072044861.1"/>
</dbReference>
<dbReference type="GeneID" id="140004719"/>
<accession>A0ABM4U0Z8</accession>